<dbReference type="Pfam" id="PF07238">
    <property type="entry name" value="PilZ"/>
    <property type="match status" value="2"/>
</dbReference>
<keyword evidence="3" id="KW-1185">Reference proteome</keyword>
<proteinExistence type="predicted"/>
<dbReference type="GO" id="GO:0035438">
    <property type="term" value="F:cyclic-di-GMP binding"/>
    <property type="evidence" value="ECO:0007669"/>
    <property type="project" value="InterPro"/>
</dbReference>
<dbReference type="AlphaFoldDB" id="A0A518BLF1"/>
<organism evidence="2 3">
    <name type="scientific">Engelhardtia mirabilis</name>
    <dbReference type="NCBI Taxonomy" id="2528011"/>
    <lineage>
        <taxon>Bacteria</taxon>
        <taxon>Pseudomonadati</taxon>
        <taxon>Planctomycetota</taxon>
        <taxon>Planctomycetia</taxon>
        <taxon>Planctomycetia incertae sedis</taxon>
        <taxon>Engelhardtia</taxon>
    </lineage>
</organism>
<dbReference type="InterPro" id="IPR009875">
    <property type="entry name" value="PilZ_domain"/>
</dbReference>
<feature type="domain" description="PilZ" evidence="1">
    <location>
        <begin position="14"/>
        <end position="80"/>
    </location>
</feature>
<sequence>MLIPEVDAAQEDPAEVLDTSFGGCALLVSAQVAARFPDGAHTHVRFTRSREGDSQLMAVEVVRRAPNPEGVLLGTRFIQPETFATRLATPWWRYFNRRGTLRIPCAQGQVTVRLVGGGSSLETSLANLAVDGFGVGVSQSDRARLLPGAEVRAALSFQGGSKPLRFISRVVHVSPQARRFLVGCAFEGEKTPEFPALQDRVSRWIGAWQRAQIARKDE</sequence>
<evidence type="ECO:0000313" key="2">
    <source>
        <dbReference type="EMBL" id="QDU67798.1"/>
    </source>
</evidence>
<dbReference type="KEGG" id="pbap:Pla133_28870"/>
<dbReference type="EMBL" id="CP036287">
    <property type="protein sequence ID" value="QDU67798.1"/>
    <property type="molecule type" value="Genomic_DNA"/>
</dbReference>
<dbReference type="SUPFAM" id="SSF141371">
    <property type="entry name" value="PilZ domain-like"/>
    <property type="match status" value="1"/>
</dbReference>
<gene>
    <name evidence="2" type="ORF">Pla133_28870</name>
</gene>
<protein>
    <submittedName>
        <fullName evidence="2">PilZ domain protein</fullName>
    </submittedName>
</protein>
<name>A0A518BLF1_9BACT</name>
<accession>A0A518BLF1</accession>
<evidence type="ECO:0000313" key="3">
    <source>
        <dbReference type="Proteomes" id="UP000316921"/>
    </source>
</evidence>
<evidence type="ECO:0000259" key="1">
    <source>
        <dbReference type="Pfam" id="PF07238"/>
    </source>
</evidence>
<dbReference type="Proteomes" id="UP000316921">
    <property type="component" value="Chromosome"/>
</dbReference>
<feature type="domain" description="PilZ" evidence="1">
    <location>
        <begin position="109"/>
        <end position="188"/>
    </location>
</feature>
<reference evidence="2 3" key="1">
    <citation type="submission" date="2019-02" db="EMBL/GenBank/DDBJ databases">
        <title>Deep-cultivation of Planctomycetes and their phenomic and genomic characterization uncovers novel biology.</title>
        <authorList>
            <person name="Wiegand S."/>
            <person name="Jogler M."/>
            <person name="Boedeker C."/>
            <person name="Pinto D."/>
            <person name="Vollmers J."/>
            <person name="Rivas-Marin E."/>
            <person name="Kohn T."/>
            <person name="Peeters S.H."/>
            <person name="Heuer A."/>
            <person name="Rast P."/>
            <person name="Oberbeckmann S."/>
            <person name="Bunk B."/>
            <person name="Jeske O."/>
            <person name="Meyerdierks A."/>
            <person name="Storesund J.E."/>
            <person name="Kallscheuer N."/>
            <person name="Luecker S."/>
            <person name="Lage O.M."/>
            <person name="Pohl T."/>
            <person name="Merkel B.J."/>
            <person name="Hornburger P."/>
            <person name="Mueller R.-W."/>
            <person name="Bruemmer F."/>
            <person name="Labrenz M."/>
            <person name="Spormann A.M."/>
            <person name="Op den Camp H."/>
            <person name="Overmann J."/>
            <person name="Amann R."/>
            <person name="Jetten M.S.M."/>
            <person name="Mascher T."/>
            <person name="Medema M.H."/>
            <person name="Devos D.P."/>
            <person name="Kaster A.-K."/>
            <person name="Ovreas L."/>
            <person name="Rohde M."/>
            <person name="Galperin M.Y."/>
            <person name="Jogler C."/>
        </authorList>
    </citation>
    <scope>NUCLEOTIDE SEQUENCE [LARGE SCALE GENOMIC DNA]</scope>
    <source>
        <strain evidence="2 3">Pla133</strain>
    </source>
</reference>